<comment type="caution">
    <text evidence="2">The sequence shown here is derived from an EMBL/GenBank/DDBJ whole genome shotgun (WGS) entry which is preliminary data.</text>
</comment>
<proteinExistence type="predicted"/>
<feature type="region of interest" description="Disordered" evidence="1">
    <location>
        <begin position="138"/>
        <end position="158"/>
    </location>
</feature>
<sequence length="180" mass="17329">MSSCPQASDFQPPSSVSACYIAANSTQAVQQLFSQCCTTSHSTTAPSDDKCFLTCSASDGSLDDCFSNGLGCLNPPLSGFDIDSACYGLAASSSPISTGGANSTCSADPAGSSSTPSASSSSASSASVAASKTASASAASTSASGTASPSPTHTGKASARASLSMGAMVVMGLALFGLLA</sequence>
<organism evidence="2 3">
    <name type="scientific">Anthostomella pinea</name>
    <dbReference type="NCBI Taxonomy" id="933095"/>
    <lineage>
        <taxon>Eukaryota</taxon>
        <taxon>Fungi</taxon>
        <taxon>Dikarya</taxon>
        <taxon>Ascomycota</taxon>
        <taxon>Pezizomycotina</taxon>
        <taxon>Sordariomycetes</taxon>
        <taxon>Xylariomycetidae</taxon>
        <taxon>Xylariales</taxon>
        <taxon>Xylariaceae</taxon>
        <taxon>Anthostomella</taxon>
    </lineage>
</organism>
<dbReference type="Proteomes" id="UP001295740">
    <property type="component" value="Unassembled WGS sequence"/>
</dbReference>
<evidence type="ECO:0000313" key="2">
    <source>
        <dbReference type="EMBL" id="CAJ2509488.1"/>
    </source>
</evidence>
<reference evidence="2" key="1">
    <citation type="submission" date="2023-10" db="EMBL/GenBank/DDBJ databases">
        <authorList>
            <person name="Hackl T."/>
        </authorList>
    </citation>
    <scope>NUCLEOTIDE SEQUENCE</scope>
</reference>
<gene>
    <name evidence="2" type="ORF">KHLLAP_LOCUS9956</name>
</gene>
<dbReference type="EMBL" id="CAUWAG010000012">
    <property type="protein sequence ID" value="CAJ2509488.1"/>
    <property type="molecule type" value="Genomic_DNA"/>
</dbReference>
<feature type="compositionally biased region" description="Low complexity" evidence="1">
    <location>
        <begin position="138"/>
        <end position="152"/>
    </location>
</feature>
<name>A0AAI8VR05_9PEZI</name>
<protein>
    <submittedName>
        <fullName evidence="2">Uu.00g145140.m01.CDS01</fullName>
    </submittedName>
</protein>
<evidence type="ECO:0000313" key="3">
    <source>
        <dbReference type="Proteomes" id="UP001295740"/>
    </source>
</evidence>
<accession>A0AAI8VR05</accession>
<keyword evidence="3" id="KW-1185">Reference proteome</keyword>
<dbReference type="AlphaFoldDB" id="A0AAI8VR05"/>
<evidence type="ECO:0000256" key="1">
    <source>
        <dbReference type="SAM" id="MobiDB-lite"/>
    </source>
</evidence>